<organism evidence="1 3">
    <name type="scientific">Didymodactylos carnosus</name>
    <dbReference type="NCBI Taxonomy" id="1234261"/>
    <lineage>
        <taxon>Eukaryota</taxon>
        <taxon>Metazoa</taxon>
        <taxon>Spiralia</taxon>
        <taxon>Gnathifera</taxon>
        <taxon>Rotifera</taxon>
        <taxon>Eurotatoria</taxon>
        <taxon>Bdelloidea</taxon>
        <taxon>Philodinida</taxon>
        <taxon>Philodinidae</taxon>
        <taxon>Didymodactylos</taxon>
    </lineage>
</organism>
<sequence length="249" mass="28206">MSGKRSTTTSLSLRPANKCGRMTLNPALITDIQQIMVDKIKSDPVLQQSIADIVKSNNNSVGDSAESTVALLNPVIETISDKLSEIESKIDGLERYNRTWCLRFHGFDEEQHENIVNKITNFTNTHLGLNLFLRPIIVRYFSRPTRQQILHSTYLLKQKNSKIFVVEDLTKRTLALFHAARNSVSDAEKKSIVTRNGHVYQKQSDKSLRKITMADIAPKQNKTIHQIIPTSDEFISTSQQDISVLNNTK</sequence>
<name>A0A8S2ESE9_9BILA</name>
<gene>
    <name evidence="1" type="ORF">OVA965_LOCUS28236</name>
    <name evidence="2" type="ORF">TMI583_LOCUS28985</name>
</gene>
<protein>
    <submittedName>
        <fullName evidence="1">Uncharacterized protein</fullName>
    </submittedName>
</protein>
<dbReference type="Proteomes" id="UP000677228">
    <property type="component" value="Unassembled WGS sequence"/>
</dbReference>
<evidence type="ECO:0000313" key="1">
    <source>
        <dbReference type="EMBL" id="CAF1294122.1"/>
    </source>
</evidence>
<accession>A0A8S2ESE9</accession>
<comment type="caution">
    <text evidence="1">The sequence shown here is derived from an EMBL/GenBank/DDBJ whole genome shotgun (WGS) entry which is preliminary data.</text>
</comment>
<dbReference type="EMBL" id="CAJNOK010019134">
    <property type="protein sequence ID" value="CAF1294122.1"/>
    <property type="molecule type" value="Genomic_DNA"/>
</dbReference>
<dbReference type="AlphaFoldDB" id="A0A8S2ESE9"/>
<evidence type="ECO:0000313" key="3">
    <source>
        <dbReference type="Proteomes" id="UP000677228"/>
    </source>
</evidence>
<proteinExistence type="predicted"/>
<reference evidence="1" key="1">
    <citation type="submission" date="2021-02" db="EMBL/GenBank/DDBJ databases">
        <authorList>
            <person name="Nowell W R."/>
        </authorList>
    </citation>
    <scope>NUCLEOTIDE SEQUENCE</scope>
</reference>
<dbReference type="EMBL" id="CAJOBA010040705">
    <property type="protein sequence ID" value="CAF4099275.1"/>
    <property type="molecule type" value="Genomic_DNA"/>
</dbReference>
<dbReference type="Proteomes" id="UP000682733">
    <property type="component" value="Unassembled WGS sequence"/>
</dbReference>
<evidence type="ECO:0000313" key="2">
    <source>
        <dbReference type="EMBL" id="CAF4099275.1"/>
    </source>
</evidence>